<dbReference type="InterPro" id="IPR043502">
    <property type="entry name" value="DNA/RNA_pol_sf"/>
</dbReference>
<dbReference type="PANTHER" id="PTHR10133">
    <property type="entry name" value="DNA POLYMERASE I"/>
    <property type="match status" value="1"/>
</dbReference>
<gene>
    <name evidence="12" type="ORF">ReqiPine5gene49</name>
</gene>
<dbReference type="InterPro" id="IPR019760">
    <property type="entry name" value="DNA-dir_DNA_pol_A_CS"/>
</dbReference>
<dbReference type="InterPro" id="IPR002298">
    <property type="entry name" value="DNA_polymerase_A"/>
</dbReference>
<dbReference type="GO" id="GO:0003677">
    <property type="term" value="F:DNA binding"/>
    <property type="evidence" value="ECO:0007669"/>
    <property type="project" value="UniProtKB-KW"/>
</dbReference>
<keyword evidence="4" id="KW-0808">Transferase</keyword>
<dbReference type="EC" id="2.7.7.7" evidence="2"/>
<name>D4P824_9CAUD</name>
<evidence type="ECO:0000313" key="13">
    <source>
        <dbReference type="Proteomes" id="UP000001504"/>
    </source>
</evidence>
<dbReference type="InterPro" id="IPR012337">
    <property type="entry name" value="RNaseH-like_sf"/>
</dbReference>
<comment type="catalytic activity">
    <reaction evidence="10">
        <text>DNA(n) + a 2'-deoxyribonucleoside 5'-triphosphate = DNA(n+1) + diphosphate</text>
        <dbReference type="Rhea" id="RHEA:22508"/>
        <dbReference type="Rhea" id="RHEA-COMP:17339"/>
        <dbReference type="Rhea" id="RHEA-COMP:17340"/>
        <dbReference type="ChEBI" id="CHEBI:33019"/>
        <dbReference type="ChEBI" id="CHEBI:61560"/>
        <dbReference type="ChEBI" id="CHEBI:173112"/>
        <dbReference type="EC" id="2.7.7.7"/>
    </reaction>
</comment>
<dbReference type="Pfam" id="PF00476">
    <property type="entry name" value="DNA_pol_A"/>
    <property type="match status" value="1"/>
</dbReference>
<dbReference type="Gene3D" id="3.30.420.10">
    <property type="entry name" value="Ribonuclease H-like superfamily/Ribonuclease H"/>
    <property type="match status" value="1"/>
</dbReference>
<sequence length="600" mass="66076">MPPVPDLHWFDPNLNAQMYCGAEAHGVFARTYAGGPVAADIETKGIDIFTIRCITFSWHGSDGRTHGILLDMGRRPEDLAEAKRIAQRAEHLVFHNSPFDVVPLVHFGVMGREEVFRVWDTIVLSRMAFPDVMVPKKLEAMAVKMRVSDELPDGLKMMIKASGLKSKDGWYAHGDIDRPAYRHGAIADTVVTLRLLPVLIDAIHRKLTDHPFTDRGLQTTDEAQALVDREMLVNRVMLWRSARGIRVDLDYMHTYRDSVADKVARAELELKNYGVDPGNGAQLVAKLDEVGGLPENWPRTATGKLASNKDAMEKLGDHPLALAHRIYADETKIGQYLDAVASRAEVTGRCHPSVAILGASATGRTSYSDPPLQQFSADARPVLVDDGQGLMSVDWSAIEPVVVANMAGDQEFLAPFVAGADLYEPIQRAAGIDRKRAKVVLLGTLYGEGKGKMAADLKCSYEQAVQIQRGMFSAMPKVERFLETVKSVAAQFGIIVTADGRILDVPKFNGEVAAYKATNYITQGTAYSVAADTIVRLHDAGLSDEIHLFMHDEFVVSRDAAPDVEAIMQTPPEFMVRWTKGQCTRFRTDSNDLGGAWAYV</sequence>
<dbReference type="InterPro" id="IPR001098">
    <property type="entry name" value="DNA-dir_DNA_pol_A_palm_dom"/>
</dbReference>
<evidence type="ECO:0000256" key="2">
    <source>
        <dbReference type="ARBA" id="ARBA00012417"/>
    </source>
</evidence>
<dbReference type="GO" id="GO:0006261">
    <property type="term" value="P:DNA-templated DNA replication"/>
    <property type="evidence" value="ECO:0007669"/>
    <property type="project" value="InterPro"/>
</dbReference>
<dbReference type="SUPFAM" id="SSF56672">
    <property type="entry name" value="DNA/RNA polymerases"/>
    <property type="match status" value="1"/>
</dbReference>
<keyword evidence="9" id="KW-0238">DNA-binding</keyword>
<dbReference type="RefSeq" id="YP_009016230.1">
    <property type="nucleotide sequence ID" value="NC_023722.1"/>
</dbReference>
<dbReference type="PANTHER" id="PTHR10133:SF27">
    <property type="entry name" value="DNA POLYMERASE NU"/>
    <property type="match status" value="1"/>
</dbReference>
<evidence type="ECO:0000256" key="1">
    <source>
        <dbReference type="ARBA" id="ARBA00007705"/>
    </source>
</evidence>
<evidence type="ECO:0000256" key="4">
    <source>
        <dbReference type="ARBA" id="ARBA00022679"/>
    </source>
</evidence>
<dbReference type="GeneID" id="18564160"/>
<evidence type="ECO:0000256" key="5">
    <source>
        <dbReference type="ARBA" id="ARBA00022695"/>
    </source>
</evidence>
<evidence type="ECO:0000256" key="7">
    <source>
        <dbReference type="ARBA" id="ARBA00022932"/>
    </source>
</evidence>
<accession>D4P824</accession>
<comment type="similarity">
    <text evidence="1">Belongs to the DNA polymerase type-A family.</text>
</comment>
<dbReference type="GO" id="GO:0039693">
    <property type="term" value="P:viral DNA genome replication"/>
    <property type="evidence" value="ECO:0007669"/>
    <property type="project" value="UniProtKB-KW"/>
</dbReference>
<evidence type="ECO:0000313" key="12">
    <source>
        <dbReference type="EMBL" id="ADD81154.1"/>
    </source>
</evidence>
<reference evidence="12 13" key="1">
    <citation type="journal article" date="2011" name="Appl. Environ. Microbiol.">
        <title>Genomic and functional analyses of Rhodococcus equi phages ReqiPepy6, ReqiPoco6, ReqiPine5, and ReqiDocB7.</title>
        <authorList>
            <person name="Summer E.J."/>
            <person name="Liu M."/>
            <person name="Gill J.J."/>
            <person name="Grant M."/>
            <person name="Chan-Cortes T.N."/>
            <person name="Ferguson L."/>
            <person name="Janes C."/>
            <person name="Lange K."/>
            <person name="Bertoli M."/>
            <person name="Moore C."/>
            <person name="Orchard R.C."/>
            <person name="Cohen N."/>
            <person name="Young R."/>
        </authorList>
    </citation>
    <scope>NUCLEOTIDE SEQUENCE [LARGE SCALE GENOMIC DNA]</scope>
</reference>
<keyword evidence="6" id="KW-0235">DNA replication</keyword>
<dbReference type="SUPFAM" id="SSF53098">
    <property type="entry name" value="Ribonuclease H-like"/>
    <property type="match status" value="1"/>
</dbReference>
<feature type="domain" description="DNA-directed DNA polymerase family A palm" evidence="11">
    <location>
        <begin position="380"/>
        <end position="565"/>
    </location>
</feature>
<evidence type="ECO:0000256" key="9">
    <source>
        <dbReference type="ARBA" id="ARBA00023125"/>
    </source>
</evidence>
<keyword evidence="5" id="KW-0548">Nucleotidyltransferase</keyword>
<dbReference type="EMBL" id="GU580943">
    <property type="protein sequence ID" value="ADD81154.1"/>
    <property type="molecule type" value="Genomic_DNA"/>
</dbReference>
<evidence type="ECO:0000256" key="8">
    <source>
        <dbReference type="ARBA" id="ARBA00023109"/>
    </source>
</evidence>
<dbReference type="Proteomes" id="UP000001504">
    <property type="component" value="Segment"/>
</dbReference>
<evidence type="ECO:0000256" key="10">
    <source>
        <dbReference type="ARBA" id="ARBA00049244"/>
    </source>
</evidence>
<dbReference type="KEGG" id="vg:18564160"/>
<dbReference type="GO" id="GO:0006302">
    <property type="term" value="P:double-strand break repair"/>
    <property type="evidence" value="ECO:0007669"/>
    <property type="project" value="TreeGrafter"/>
</dbReference>
<organism evidence="12 13">
    <name type="scientific">Rhodococcus phage ReqiPine5</name>
    <dbReference type="NCBI Taxonomy" id="691963"/>
    <lineage>
        <taxon>Viruses</taxon>
        <taxon>Duplodnaviria</taxon>
        <taxon>Heunggongvirae</taxon>
        <taxon>Uroviricota</taxon>
        <taxon>Caudoviricetes</taxon>
        <taxon>Caudoviricetes incertae sedis</taxon>
        <taxon>Reqipinevirus</taxon>
        <taxon>Reqipinevirus reqipine5</taxon>
    </lineage>
</organism>
<dbReference type="Gene3D" id="3.30.70.370">
    <property type="match status" value="1"/>
</dbReference>
<protein>
    <recommendedName>
        <fullName evidence="3">DNA polymerase</fullName>
        <ecNumber evidence="2">2.7.7.7</ecNumber>
    </recommendedName>
</protein>
<proteinExistence type="inferred from homology"/>
<dbReference type="Gene3D" id="1.10.150.20">
    <property type="entry name" value="5' to 3' exonuclease, C-terminal subdomain"/>
    <property type="match status" value="1"/>
</dbReference>
<evidence type="ECO:0000256" key="6">
    <source>
        <dbReference type="ARBA" id="ARBA00022705"/>
    </source>
</evidence>
<dbReference type="GO" id="GO:0003887">
    <property type="term" value="F:DNA-directed DNA polymerase activity"/>
    <property type="evidence" value="ECO:0007669"/>
    <property type="project" value="UniProtKB-KW"/>
</dbReference>
<evidence type="ECO:0000259" key="11">
    <source>
        <dbReference type="SMART" id="SM00482"/>
    </source>
</evidence>
<dbReference type="OrthoDB" id="3071at10239"/>
<dbReference type="PROSITE" id="PS00447">
    <property type="entry name" value="DNA_POLYMERASE_A"/>
    <property type="match status" value="1"/>
</dbReference>
<dbReference type="InterPro" id="IPR036397">
    <property type="entry name" value="RNaseH_sf"/>
</dbReference>
<keyword evidence="13" id="KW-1185">Reference proteome</keyword>
<keyword evidence="7" id="KW-0239">DNA-directed DNA polymerase</keyword>
<evidence type="ECO:0000256" key="3">
    <source>
        <dbReference type="ARBA" id="ARBA00015749"/>
    </source>
</evidence>
<dbReference type="SMART" id="SM00482">
    <property type="entry name" value="POLAc"/>
    <property type="match status" value="1"/>
</dbReference>
<keyword evidence="8" id="KW-1194">Viral DNA replication</keyword>